<evidence type="ECO:0000313" key="1">
    <source>
        <dbReference type="Ensembl" id="ENSGAGP00000023327.1"/>
    </source>
</evidence>
<accession>A0A452I6V1</accession>
<keyword evidence="2" id="KW-1185">Reference proteome</keyword>
<protein>
    <submittedName>
        <fullName evidence="1">Uncharacterized protein</fullName>
    </submittedName>
</protein>
<sequence length="114" mass="12871">IHRYLKNVKLPQESEDEVADLDRQIVAEEVEVIIKNLKSNIVLVPVLIALFNGTLQVNEISDSWKDAKIVAISKEGQDITTCASHRSISLINMDAKIYVKILLKTKNHLQPLIK</sequence>
<name>A0A452I6V1_9SAUR</name>
<reference evidence="1" key="3">
    <citation type="submission" date="2025-09" db="UniProtKB">
        <authorList>
            <consortium name="Ensembl"/>
        </authorList>
    </citation>
    <scope>IDENTIFICATION</scope>
</reference>
<dbReference type="STRING" id="38772.ENSGAGP00000023327"/>
<reference evidence="2" key="1">
    <citation type="journal article" date="2017" name="PLoS ONE">
        <title>The Agassiz's desert tortoise genome provides a resource for the conservation of a threatened species.</title>
        <authorList>
            <person name="Tollis M."/>
            <person name="DeNardo D.F."/>
            <person name="Cornelius J.A."/>
            <person name="Dolby G.A."/>
            <person name="Edwards T."/>
            <person name="Henen B.T."/>
            <person name="Karl A.E."/>
            <person name="Murphy R.W."/>
            <person name="Kusumi K."/>
        </authorList>
    </citation>
    <scope>NUCLEOTIDE SEQUENCE [LARGE SCALE GENOMIC DNA]</scope>
</reference>
<dbReference type="Ensembl" id="ENSGAGT00000026572.1">
    <property type="protein sequence ID" value="ENSGAGP00000023327.1"/>
    <property type="gene ID" value="ENSGAGG00000017101.1"/>
</dbReference>
<dbReference type="PANTHER" id="PTHR19446">
    <property type="entry name" value="REVERSE TRANSCRIPTASES"/>
    <property type="match status" value="1"/>
</dbReference>
<dbReference type="Proteomes" id="UP000291020">
    <property type="component" value="Unassembled WGS sequence"/>
</dbReference>
<dbReference type="AlphaFoldDB" id="A0A452I6V1"/>
<evidence type="ECO:0000313" key="2">
    <source>
        <dbReference type="Proteomes" id="UP000291020"/>
    </source>
</evidence>
<proteinExistence type="predicted"/>
<organism evidence="1 2">
    <name type="scientific">Gopherus agassizii</name>
    <name type="common">Agassiz's desert tortoise</name>
    <dbReference type="NCBI Taxonomy" id="38772"/>
    <lineage>
        <taxon>Eukaryota</taxon>
        <taxon>Metazoa</taxon>
        <taxon>Chordata</taxon>
        <taxon>Craniata</taxon>
        <taxon>Vertebrata</taxon>
        <taxon>Euteleostomi</taxon>
        <taxon>Archelosauria</taxon>
        <taxon>Testudinata</taxon>
        <taxon>Testudines</taxon>
        <taxon>Cryptodira</taxon>
        <taxon>Durocryptodira</taxon>
        <taxon>Testudinoidea</taxon>
        <taxon>Testudinidae</taxon>
        <taxon>Gopherus</taxon>
    </lineage>
</organism>
<reference evidence="1" key="2">
    <citation type="submission" date="2025-08" db="UniProtKB">
        <authorList>
            <consortium name="Ensembl"/>
        </authorList>
    </citation>
    <scope>IDENTIFICATION</scope>
</reference>